<evidence type="ECO:0000256" key="4">
    <source>
        <dbReference type="PROSITE-ProRule" id="PRU00288"/>
    </source>
</evidence>
<dbReference type="Gene3D" id="1.25.40.20">
    <property type="entry name" value="Ankyrin repeat-containing domain"/>
    <property type="match status" value="1"/>
</dbReference>
<evidence type="ECO:0000256" key="3">
    <source>
        <dbReference type="ARBA" id="ARBA00022833"/>
    </source>
</evidence>
<dbReference type="SUPFAM" id="SSF103657">
    <property type="entry name" value="BAR/IMD domain-like"/>
    <property type="match status" value="1"/>
</dbReference>
<keyword evidence="9" id="KW-1185">Reference proteome</keyword>
<evidence type="ECO:0000256" key="5">
    <source>
        <dbReference type="SAM" id="MobiDB-lite"/>
    </source>
</evidence>
<dbReference type="Pfam" id="PF01412">
    <property type="entry name" value="ArfGap"/>
    <property type="match status" value="1"/>
</dbReference>
<dbReference type="SUPFAM" id="SSF57863">
    <property type="entry name" value="ArfGap/RecO-like zinc finger"/>
    <property type="match status" value="1"/>
</dbReference>
<dbReference type="Proteomes" id="UP001150538">
    <property type="component" value="Unassembled WGS sequence"/>
</dbReference>
<dbReference type="PANTHER" id="PTHR23180">
    <property type="entry name" value="CENTAURIN/ARF"/>
    <property type="match status" value="1"/>
</dbReference>
<dbReference type="OrthoDB" id="10266696at2759"/>
<dbReference type="GO" id="GO:0005737">
    <property type="term" value="C:cytoplasm"/>
    <property type="evidence" value="ECO:0007669"/>
    <property type="project" value="InterPro"/>
</dbReference>
<dbReference type="InterPro" id="IPR036770">
    <property type="entry name" value="Ankyrin_rpt-contain_sf"/>
</dbReference>
<dbReference type="SMART" id="SM00105">
    <property type="entry name" value="ArfGap"/>
    <property type="match status" value="1"/>
</dbReference>
<keyword evidence="3" id="KW-0862">Zinc</keyword>
<keyword evidence="1" id="KW-0479">Metal-binding</keyword>
<evidence type="ECO:0000259" key="7">
    <source>
        <dbReference type="PROSITE" id="PS50115"/>
    </source>
</evidence>
<feature type="compositionally biased region" description="Basic and acidic residues" evidence="5">
    <location>
        <begin position="231"/>
        <end position="245"/>
    </location>
</feature>
<reference evidence="8" key="1">
    <citation type="submission" date="2022-07" db="EMBL/GenBank/DDBJ databases">
        <title>Phylogenomic reconstructions and comparative analyses of Kickxellomycotina fungi.</title>
        <authorList>
            <person name="Reynolds N.K."/>
            <person name="Stajich J.E."/>
            <person name="Barry K."/>
            <person name="Grigoriev I.V."/>
            <person name="Crous P."/>
            <person name="Smith M.E."/>
        </authorList>
    </citation>
    <scope>NUCLEOTIDE SEQUENCE</scope>
    <source>
        <strain evidence="8">NBRC 100468</strain>
    </source>
</reference>
<name>A0A9W8A498_9FUNG</name>
<feature type="compositionally biased region" description="Polar residues" evidence="5">
    <location>
        <begin position="248"/>
        <end position="266"/>
    </location>
</feature>
<gene>
    <name evidence="8" type="ORF">H4219_001692</name>
</gene>
<keyword evidence="2 4" id="KW-0863">Zinc-finger</keyword>
<dbReference type="Gene3D" id="2.30.29.30">
    <property type="entry name" value="Pleckstrin-homology domain (PH domain)/Phosphotyrosine-binding domain (PTB)"/>
    <property type="match status" value="1"/>
</dbReference>
<feature type="region of interest" description="Disordered" evidence="5">
    <location>
        <begin position="444"/>
        <end position="470"/>
    </location>
</feature>
<organism evidence="8 9">
    <name type="scientific">Mycoemilia scoparia</name>
    <dbReference type="NCBI Taxonomy" id="417184"/>
    <lineage>
        <taxon>Eukaryota</taxon>
        <taxon>Fungi</taxon>
        <taxon>Fungi incertae sedis</taxon>
        <taxon>Zoopagomycota</taxon>
        <taxon>Kickxellomycotina</taxon>
        <taxon>Kickxellomycetes</taxon>
        <taxon>Kickxellales</taxon>
        <taxon>Kickxellaceae</taxon>
        <taxon>Mycoemilia</taxon>
    </lineage>
</organism>
<dbReference type="GO" id="GO:0005096">
    <property type="term" value="F:GTPase activator activity"/>
    <property type="evidence" value="ECO:0007669"/>
    <property type="project" value="InterPro"/>
</dbReference>
<dbReference type="GO" id="GO:0008270">
    <property type="term" value="F:zinc ion binding"/>
    <property type="evidence" value="ECO:0007669"/>
    <property type="project" value="UniProtKB-KW"/>
</dbReference>
<accession>A0A9W8A498</accession>
<dbReference type="InterPro" id="IPR011993">
    <property type="entry name" value="PH-like_dom_sf"/>
</dbReference>
<dbReference type="Gene3D" id="1.10.220.150">
    <property type="entry name" value="Arf GTPase activating protein"/>
    <property type="match status" value="1"/>
</dbReference>
<feature type="domain" description="PH" evidence="6">
    <location>
        <begin position="333"/>
        <end position="428"/>
    </location>
</feature>
<protein>
    <submittedName>
        <fullName evidence="8">Uncharacterized protein</fullName>
    </submittedName>
</protein>
<dbReference type="PANTHER" id="PTHR23180:SF160">
    <property type="entry name" value="ADP-RIBOSYLATION FACTOR GTPASE-ACTIVATING PROTEIN EFFECTOR PROTEIN 1"/>
    <property type="match status" value="1"/>
</dbReference>
<feature type="region of interest" description="Disordered" evidence="5">
    <location>
        <begin position="231"/>
        <end position="267"/>
    </location>
</feature>
<dbReference type="PROSITE" id="PS50115">
    <property type="entry name" value="ARFGAP"/>
    <property type="match status" value="1"/>
</dbReference>
<evidence type="ECO:0000256" key="2">
    <source>
        <dbReference type="ARBA" id="ARBA00022771"/>
    </source>
</evidence>
<feature type="domain" description="Arf-GAP" evidence="7">
    <location>
        <begin position="514"/>
        <end position="627"/>
    </location>
</feature>
<dbReference type="InterPro" id="IPR027267">
    <property type="entry name" value="AH/BAR_dom_sf"/>
</dbReference>
<evidence type="ECO:0000256" key="1">
    <source>
        <dbReference type="ARBA" id="ARBA00022723"/>
    </source>
</evidence>
<comment type="caution">
    <text evidence="8">The sequence shown here is derived from an EMBL/GenBank/DDBJ whole genome shotgun (WGS) entry which is preliminary data.</text>
</comment>
<dbReference type="Pfam" id="PF00169">
    <property type="entry name" value="PH"/>
    <property type="match status" value="1"/>
</dbReference>
<dbReference type="SMART" id="SM00233">
    <property type="entry name" value="PH"/>
    <property type="match status" value="1"/>
</dbReference>
<dbReference type="EMBL" id="JANBPU010000020">
    <property type="protein sequence ID" value="KAJ1919912.1"/>
    <property type="molecule type" value="Genomic_DNA"/>
</dbReference>
<dbReference type="InterPro" id="IPR004148">
    <property type="entry name" value="BAR_dom"/>
</dbReference>
<sequence length="850" mass="94418">MALGYIQNELLDAHDCILDSPSYRQKVVEAEDKASQFEQTSIRTIRACNDLLASSEDFSGKFDSAIKQLLELAWSGATDDPVVDRSLNQFQSLLQNIEKSRIILCTQLENLLIQPLKEMLQAEVSDIKKEKRDVESSQSAYEGSLGKLLAKKASDPGLVQRSELFKEEVHIPIAKVFYIFEFRNQTYALMQDFEPTMHELGTHLEDTKKSSQDYLEASKSVHNALYRENKEFSHGDDDGYEKLDQTDGPDSSRSPLPSSGEASKNSAGDIMHSIGAAINPLRSTFDRASRFISNASGSQNENIDHNPKNKPTVSEKALEIAFELPRIIVTKEPFSISGYLFLRSHNTIMTTYQRRWFEVSDTTLVHYSRNDKKDALEIPLHLCMVKDSPGNDRRNSFSLFAPSRTYILQAETELDAAEWLRWLTHAIQLALYAHNDQNVGLLTENSGISSPTSTMSPPPKRAGNNTPKTAPNIFTISGSGDIRSSTPPGTAGLSGNISIQSVLKQHFARYSFSCVDCDRPDPEWASITYGSLLCIQCSGIHRSLGVHVTKVRSLNLDKWEPELLQIMLRLGNHEVNKVYEAGLSEANDLKDSIKKPNPGSPRSETEAFIKAKYIEKSFLVSDDGSIPDQMLHEAACSANLPAALMALANGADPNYYDNETGTTPLMEAVALGDFGMSELIIMWKGQVNLKAKQPAENATEQPKSDTSCRISMGTCLGLAAYDGNAAMIWYLVRRLADWNIGNADGKLPLDIALEKGHIQAVTALRYAKHQNETGSLTNLNSNARDEDSCFTAEWSIPTYLPITGSDSSNSSPESKIYEYWNLLPPYVRGRLLKRNSEDDTNGDEEKHDSL</sequence>
<dbReference type="InterPro" id="IPR038508">
    <property type="entry name" value="ArfGAP_dom_sf"/>
</dbReference>
<evidence type="ECO:0000313" key="9">
    <source>
        <dbReference type="Proteomes" id="UP001150538"/>
    </source>
</evidence>
<dbReference type="Gene3D" id="1.20.1270.60">
    <property type="entry name" value="Arfaptin homology (AH) domain/BAR domain"/>
    <property type="match status" value="1"/>
</dbReference>
<evidence type="ECO:0000259" key="6">
    <source>
        <dbReference type="PROSITE" id="PS50003"/>
    </source>
</evidence>
<dbReference type="AlphaFoldDB" id="A0A9W8A498"/>
<proteinExistence type="predicted"/>
<dbReference type="InterPro" id="IPR037278">
    <property type="entry name" value="ARFGAP/RecO"/>
</dbReference>
<dbReference type="CDD" id="cd07307">
    <property type="entry name" value="BAR"/>
    <property type="match status" value="1"/>
</dbReference>
<dbReference type="SUPFAM" id="SSF50729">
    <property type="entry name" value="PH domain-like"/>
    <property type="match status" value="1"/>
</dbReference>
<dbReference type="InterPro" id="IPR001849">
    <property type="entry name" value="PH_domain"/>
</dbReference>
<dbReference type="InterPro" id="IPR001164">
    <property type="entry name" value="ArfGAP_dom"/>
</dbReference>
<dbReference type="InterPro" id="IPR045258">
    <property type="entry name" value="ACAP1/2/3-like"/>
</dbReference>
<dbReference type="Pfam" id="PF16746">
    <property type="entry name" value="BAR_3"/>
    <property type="match status" value="1"/>
</dbReference>
<dbReference type="PRINTS" id="PR00405">
    <property type="entry name" value="REVINTRACTNG"/>
</dbReference>
<dbReference type="SUPFAM" id="SSF48403">
    <property type="entry name" value="Ankyrin repeat"/>
    <property type="match status" value="1"/>
</dbReference>
<evidence type="ECO:0000313" key="8">
    <source>
        <dbReference type="EMBL" id="KAJ1919912.1"/>
    </source>
</evidence>
<dbReference type="PROSITE" id="PS50003">
    <property type="entry name" value="PH_DOMAIN"/>
    <property type="match status" value="1"/>
</dbReference>